<accession>A0ABV6Z3S3</accession>
<feature type="transmembrane region" description="Helical" evidence="1">
    <location>
        <begin position="88"/>
        <end position="109"/>
    </location>
</feature>
<gene>
    <name evidence="2" type="ORF">ACFL27_22555</name>
</gene>
<keyword evidence="1" id="KW-0812">Transmembrane</keyword>
<evidence type="ECO:0000313" key="2">
    <source>
        <dbReference type="EMBL" id="MFC1852988.1"/>
    </source>
</evidence>
<organism evidence="2 3">
    <name type="scientific">candidate division CSSED10-310 bacterium</name>
    <dbReference type="NCBI Taxonomy" id="2855610"/>
    <lineage>
        <taxon>Bacteria</taxon>
        <taxon>Bacteria division CSSED10-310</taxon>
    </lineage>
</organism>
<feature type="transmembrane region" description="Helical" evidence="1">
    <location>
        <begin position="7"/>
        <end position="27"/>
    </location>
</feature>
<sequence>MILQKYIPDIIVIFIFCALGFSLYHIALPCDFFWDDDAHVRISAIKSLSPVQKFFKLDNSSGINHPNRGLTYFSHALVHHFLGGMEPYWFRMVNLILHICNAFLLWKVLVIMQHEVVKSTTAFSFV</sequence>
<keyword evidence="3" id="KW-1185">Reference proteome</keyword>
<reference evidence="2 3" key="1">
    <citation type="submission" date="2024-09" db="EMBL/GenBank/DDBJ databases">
        <title>Laminarin stimulates single cell rates of sulfate reduction while oxygen inhibits transcriptomic activity in coastal marine sediment.</title>
        <authorList>
            <person name="Lindsay M."/>
            <person name="Orcutt B."/>
            <person name="Emerson D."/>
            <person name="Stepanauskas R."/>
            <person name="D'Angelo T."/>
        </authorList>
    </citation>
    <scope>NUCLEOTIDE SEQUENCE [LARGE SCALE GENOMIC DNA]</scope>
    <source>
        <strain evidence="2">SAG AM-311-K15</strain>
    </source>
</reference>
<dbReference type="Proteomes" id="UP001594351">
    <property type="component" value="Unassembled WGS sequence"/>
</dbReference>
<dbReference type="EMBL" id="JBHPBY010000401">
    <property type="protein sequence ID" value="MFC1852988.1"/>
    <property type="molecule type" value="Genomic_DNA"/>
</dbReference>
<proteinExistence type="predicted"/>
<comment type="caution">
    <text evidence="2">The sequence shown here is derived from an EMBL/GenBank/DDBJ whole genome shotgun (WGS) entry which is preliminary data.</text>
</comment>
<name>A0ABV6Z3S3_UNCC1</name>
<feature type="non-terminal residue" evidence="2">
    <location>
        <position position="126"/>
    </location>
</feature>
<keyword evidence="1" id="KW-0472">Membrane</keyword>
<evidence type="ECO:0000256" key="1">
    <source>
        <dbReference type="SAM" id="Phobius"/>
    </source>
</evidence>
<keyword evidence="1" id="KW-1133">Transmembrane helix</keyword>
<protein>
    <submittedName>
        <fullName evidence="2">Uncharacterized protein</fullName>
    </submittedName>
</protein>
<evidence type="ECO:0000313" key="3">
    <source>
        <dbReference type="Proteomes" id="UP001594351"/>
    </source>
</evidence>